<dbReference type="EMBL" id="LTAN01000004">
    <property type="protein sequence ID" value="OBR10373.1"/>
    <property type="molecule type" value="Genomic_DNA"/>
</dbReference>
<comment type="caution">
    <text evidence="2">The sequence shown here is derived from an EMBL/GenBank/DDBJ whole genome shotgun (WGS) entry which is preliminary data.</text>
</comment>
<keyword evidence="3" id="KW-1185">Reference proteome</keyword>
<evidence type="ECO:0000313" key="3">
    <source>
        <dbReference type="Proteomes" id="UP000092177"/>
    </source>
</evidence>
<feature type="region of interest" description="Disordered" evidence="1">
    <location>
        <begin position="1"/>
        <end position="61"/>
    </location>
</feature>
<accession>A0A1B7YE75</accession>
<dbReference type="AlphaFoldDB" id="A0A1B7YE75"/>
<dbReference type="GeneID" id="28865147"/>
<organism evidence="2 3">
    <name type="scientific">Colletotrichum higginsianum (strain IMI 349063)</name>
    <name type="common">Crucifer anthracnose fungus</name>
    <dbReference type="NCBI Taxonomy" id="759273"/>
    <lineage>
        <taxon>Eukaryota</taxon>
        <taxon>Fungi</taxon>
        <taxon>Dikarya</taxon>
        <taxon>Ascomycota</taxon>
        <taxon>Pezizomycotina</taxon>
        <taxon>Sordariomycetes</taxon>
        <taxon>Hypocreomycetidae</taxon>
        <taxon>Glomerellales</taxon>
        <taxon>Glomerellaceae</taxon>
        <taxon>Colletotrichum</taxon>
        <taxon>Colletotrichum destructivum species complex</taxon>
    </lineage>
</organism>
<sequence>MIGPQKRKEQEKNEPWPSNPQAVSGQTGTLQTHFATKMATRSPDQSSLRKKTGKRGNRCIK</sequence>
<evidence type="ECO:0000256" key="1">
    <source>
        <dbReference type="SAM" id="MobiDB-lite"/>
    </source>
</evidence>
<dbReference type="KEGG" id="chig:CH63R_06065"/>
<dbReference type="Proteomes" id="UP000092177">
    <property type="component" value="Chromosome 4"/>
</dbReference>
<dbReference type="RefSeq" id="XP_018158890.1">
    <property type="nucleotide sequence ID" value="XM_018301040.1"/>
</dbReference>
<protein>
    <submittedName>
        <fullName evidence="2">Uncharacterized protein</fullName>
    </submittedName>
</protein>
<feature type="compositionally biased region" description="Basic residues" evidence="1">
    <location>
        <begin position="48"/>
        <end position="61"/>
    </location>
</feature>
<gene>
    <name evidence="2" type="ORF">CH63R_06065</name>
</gene>
<dbReference type="VEuPathDB" id="FungiDB:CH63R_06065"/>
<feature type="compositionally biased region" description="Polar residues" evidence="1">
    <location>
        <begin position="19"/>
        <end position="34"/>
    </location>
</feature>
<feature type="compositionally biased region" description="Basic and acidic residues" evidence="1">
    <location>
        <begin position="1"/>
        <end position="14"/>
    </location>
</feature>
<proteinExistence type="predicted"/>
<reference evidence="3" key="1">
    <citation type="journal article" date="2017" name="BMC Genomics">
        <title>Gapless genome assembly of Colletotrichum higginsianum reveals chromosome structure and association of transposable elements with secondary metabolite gene clusters.</title>
        <authorList>
            <person name="Dallery J.-F."/>
            <person name="Lapalu N."/>
            <person name="Zampounis A."/>
            <person name="Pigne S."/>
            <person name="Luyten I."/>
            <person name="Amselem J."/>
            <person name="Wittenberg A.H.J."/>
            <person name="Zhou S."/>
            <person name="de Queiroz M.V."/>
            <person name="Robin G.P."/>
            <person name="Auger A."/>
            <person name="Hainaut M."/>
            <person name="Henrissat B."/>
            <person name="Kim K.-T."/>
            <person name="Lee Y.-H."/>
            <person name="Lespinet O."/>
            <person name="Schwartz D.C."/>
            <person name="Thon M.R."/>
            <person name="O'Connell R.J."/>
        </authorList>
    </citation>
    <scope>NUCLEOTIDE SEQUENCE [LARGE SCALE GENOMIC DNA]</scope>
    <source>
        <strain evidence="3">IMI 349063</strain>
    </source>
</reference>
<name>A0A1B7YE75_COLHI</name>
<evidence type="ECO:0000313" key="2">
    <source>
        <dbReference type="EMBL" id="OBR10373.1"/>
    </source>
</evidence>